<dbReference type="AlphaFoldDB" id="A0A6M3L8T7"/>
<feature type="domain" description="Calcineurin-like phosphoesterase" evidence="1">
    <location>
        <begin position="18"/>
        <end position="191"/>
    </location>
</feature>
<proteinExistence type="predicted"/>
<dbReference type="EMBL" id="MT142940">
    <property type="protein sequence ID" value="QJA90819.1"/>
    <property type="molecule type" value="Genomic_DNA"/>
</dbReference>
<dbReference type="InterPro" id="IPR029052">
    <property type="entry name" value="Metallo-depent_PP-like"/>
</dbReference>
<gene>
    <name evidence="2" type="ORF">MM415A03257_0006</name>
    <name evidence="3" type="ORF">MM415B03555_0003</name>
</gene>
<protein>
    <submittedName>
        <fullName evidence="3">Putative calcineurin-like phosphoesterase</fullName>
    </submittedName>
</protein>
<dbReference type="EMBL" id="MT141865">
    <property type="protein sequence ID" value="QJA71339.1"/>
    <property type="molecule type" value="Genomic_DNA"/>
</dbReference>
<dbReference type="InterPro" id="IPR004843">
    <property type="entry name" value="Calcineurin-like_PHP"/>
</dbReference>
<dbReference type="SUPFAM" id="SSF56300">
    <property type="entry name" value="Metallo-dependent phosphatases"/>
    <property type="match status" value="1"/>
</dbReference>
<reference evidence="3" key="1">
    <citation type="submission" date="2020-03" db="EMBL/GenBank/DDBJ databases">
        <title>The deep terrestrial virosphere.</title>
        <authorList>
            <person name="Holmfeldt K."/>
            <person name="Nilsson E."/>
            <person name="Simone D."/>
            <person name="Lopez-Fernandez M."/>
            <person name="Wu X."/>
            <person name="de Brujin I."/>
            <person name="Lundin D."/>
            <person name="Andersson A."/>
            <person name="Bertilsson S."/>
            <person name="Dopson M."/>
        </authorList>
    </citation>
    <scope>NUCLEOTIDE SEQUENCE</scope>
    <source>
        <strain evidence="2">MM415A03257</strain>
        <strain evidence="3">MM415B03555</strain>
    </source>
</reference>
<organism evidence="3">
    <name type="scientific">viral metagenome</name>
    <dbReference type="NCBI Taxonomy" id="1070528"/>
    <lineage>
        <taxon>unclassified sequences</taxon>
        <taxon>metagenomes</taxon>
        <taxon>organismal metagenomes</taxon>
    </lineage>
</organism>
<evidence type="ECO:0000313" key="3">
    <source>
        <dbReference type="EMBL" id="QJA90819.1"/>
    </source>
</evidence>
<evidence type="ECO:0000313" key="2">
    <source>
        <dbReference type="EMBL" id="QJA71339.1"/>
    </source>
</evidence>
<dbReference type="GO" id="GO:0016787">
    <property type="term" value="F:hydrolase activity"/>
    <property type="evidence" value="ECO:0007669"/>
    <property type="project" value="InterPro"/>
</dbReference>
<sequence length="258" mass="29320">MQVIAIDIPEDHGYLIPVGDLHRGDRHLTQRGLDKLKGYLEWVKERANAIVFLMGDVLNVASRDSKSNPFESQSGDDEYAKSVQLFKPYARQIVGCITGNHEQRMYRQFGFNPLQPFCNELGIQYCGFSAVLKIRIGKRADRANEYEQTYWGFAHHGNGGGSTLGGALNRKTKLQEVVHGMDFYMAGHDHNLIVGTRNILLPKRDKIVHQRVHFIDTGSFLDWDGSYAEEAAFHISKQGAPRLRFDGRKRQHDLHVSI</sequence>
<evidence type="ECO:0000259" key="1">
    <source>
        <dbReference type="Pfam" id="PF00149"/>
    </source>
</evidence>
<dbReference type="Pfam" id="PF00149">
    <property type="entry name" value="Metallophos"/>
    <property type="match status" value="1"/>
</dbReference>
<name>A0A6M3L8T7_9ZZZZ</name>
<accession>A0A6M3L8T7</accession>